<keyword evidence="4" id="KW-1185">Reference proteome</keyword>
<evidence type="ECO:0000313" key="4">
    <source>
        <dbReference type="Proteomes" id="UP000503313"/>
    </source>
</evidence>
<keyword evidence="1" id="KW-0472">Membrane</keyword>
<keyword evidence="1" id="KW-0812">Transmembrane</keyword>
<reference evidence="3 4" key="1">
    <citation type="submission" date="2020-05" db="EMBL/GenBank/DDBJ databases">
        <title>Complete genome sequencing of Campylobacter and Arcobacter type strains.</title>
        <authorList>
            <person name="Miller W.G."/>
            <person name="Yee E."/>
        </authorList>
    </citation>
    <scope>NUCLEOTIDE SEQUENCE [LARGE SCALE GENOMIC DNA]</scope>
    <source>
        <strain evidence="3 4">LMG 25694</strain>
    </source>
</reference>
<feature type="transmembrane region" description="Helical" evidence="1">
    <location>
        <begin position="131"/>
        <end position="151"/>
    </location>
</feature>
<dbReference type="AlphaFoldDB" id="A0AAE7E6F1"/>
<gene>
    <name evidence="3" type="ORF">ADFLV_0867</name>
</gene>
<keyword evidence="2" id="KW-0732">Signal</keyword>
<feature type="signal peptide" evidence="2">
    <location>
        <begin position="1"/>
        <end position="18"/>
    </location>
</feature>
<accession>A0AAE7E6F1</accession>
<sequence length="165" mass="18464">MKNIFIFLTICLSVSLNAHNLIINVMDNSDNTITVRGEFSTGEDAAGAMIRLESLVSGDILFKQRLPAESELIVNIPKEPYQIVLDGGPGHTIIKDGIAPLEGFAEELKEKVTDVNTKLSKPENLNNEWDFLTIFFFTLCLILFALSIYFSNKNTNKILEKIKEV</sequence>
<evidence type="ECO:0000313" key="3">
    <source>
        <dbReference type="EMBL" id="QKF76911.1"/>
    </source>
</evidence>
<organism evidence="3 4">
    <name type="scientific">Arcobacter defluvii</name>
    <dbReference type="NCBI Taxonomy" id="873191"/>
    <lineage>
        <taxon>Bacteria</taxon>
        <taxon>Pseudomonadati</taxon>
        <taxon>Campylobacterota</taxon>
        <taxon>Epsilonproteobacteria</taxon>
        <taxon>Campylobacterales</taxon>
        <taxon>Arcobacteraceae</taxon>
        <taxon>Arcobacter</taxon>
    </lineage>
</organism>
<proteinExistence type="predicted"/>
<dbReference type="Proteomes" id="UP000503313">
    <property type="component" value="Chromosome"/>
</dbReference>
<feature type="chain" id="PRO_5042294439" evidence="2">
    <location>
        <begin position="19"/>
        <end position="165"/>
    </location>
</feature>
<dbReference type="KEGG" id="adz:ADFLV_0867"/>
<protein>
    <submittedName>
        <fullName evidence="3">Membrane protein</fullName>
    </submittedName>
</protein>
<keyword evidence="1" id="KW-1133">Transmembrane helix</keyword>
<name>A0AAE7E6F1_9BACT</name>
<evidence type="ECO:0000256" key="1">
    <source>
        <dbReference type="SAM" id="Phobius"/>
    </source>
</evidence>
<dbReference type="EMBL" id="CP053835">
    <property type="protein sequence ID" value="QKF76911.1"/>
    <property type="molecule type" value="Genomic_DNA"/>
</dbReference>
<dbReference type="RefSeq" id="WP_129010953.1">
    <property type="nucleotide sequence ID" value="NZ_CP053835.1"/>
</dbReference>
<evidence type="ECO:0000256" key="2">
    <source>
        <dbReference type="SAM" id="SignalP"/>
    </source>
</evidence>